<dbReference type="SUPFAM" id="SSF52141">
    <property type="entry name" value="Uracil-DNA glycosylase-like"/>
    <property type="match status" value="1"/>
</dbReference>
<sequence length="215" mass="23627">MSNAPSAPALVREIEACRLCAERFAATATGHNPRPVVWFRPGARLLIAGQAPGMRVHKAGRPFADPSGDRLRDWLGIDEATFYDRSRVAVVPMAFCFPGYDAKGSDLPPPPLCAATWHARVMAALPELELMVLVGGASQRWHLGTRKGVTETVRNWREICDAGPGTPGSPRILPLPHPSWRNTGWLKRNPWFAAELLPVLRDAVARTLERPQESS</sequence>
<protein>
    <submittedName>
        <fullName evidence="2">Uracil-DNA glycosylase family protein</fullName>
    </submittedName>
</protein>
<evidence type="ECO:0000259" key="1">
    <source>
        <dbReference type="SMART" id="SM00986"/>
    </source>
</evidence>
<feature type="domain" description="Uracil-DNA glycosylase-like" evidence="1">
    <location>
        <begin position="36"/>
        <end position="201"/>
    </location>
</feature>
<accession>A0ABV7AFA4</accession>
<keyword evidence="3" id="KW-1185">Reference proteome</keyword>
<dbReference type="CDD" id="cd10033">
    <property type="entry name" value="UDG_like"/>
    <property type="match status" value="1"/>
</dbReference>
<dbReference type="PANTHER" id="PTHR42160:SF1">
    <property type="entry name" value="URACIL-DNA GLYCOSYLASE SUPERFAMILY PROTEIN"/>
    <property type="match status" value="1"/>
</dbReference>
<gene>
    <name evidence="2" type="ORF">ACFOES_06320</name>
</gene>
<organism evidence="2 3">
    <name type="scientific">Acidimangrovimonas pyrenivorans</name>
    <dbReference type="NCBI Taxonomy" id="2030798"/>
    <lineage>
        <taxon>Bacteria</taxon>
        <taxon>Pseudomonadati</taxon>
        <taxon>Pseudomonadota</taxon>
        <taxon>Alphaproteobacteria</taxon>
        <taxon>Rhodobacterales</taxon>
        <taxon>Paracoccaceae</taxon>
        <taxon>Acidimangrovimonas</taxon>
    </lineage>
</organism>
<proteinExistence type="predicted"/>
<dbReference type="InterPro" id="IPR005122">
    <property type="entry name" value="Uracil-DNA_glycosylase-like"/>
</dbReference>
<dbReference type="InterPro" id="IPR047124">
    <property type="entry name" value="HI_0220.2"/>
</dbReference>
<dbReference type="EMBL" id="JBHRSK010000004">
    <property type="protein sequence ID" value="MFC2967702.1"/>
    <property type="molecule type" value="Genomic_DNA"/>
</dbReference>
<dbReference type="Proteomes" id="UP001595443">
    <property type="component" value="Unassembled WGS sequence"/>
</dbReference>
<dbReference type="InterPro" id="IPR036895">
    <property type="entry name" value="Uracil-DNA_glycosylase-like_sf"/>
</dbReference>
<dbReference type="SMART" id="SM00986">
    <property type="entry name" value="UDG"/>
    <property type="match status" value="1"/>
</dbReference>
<dbReference type="PANTHER" id="PTHR42160">
    <property type="entry name" value="URACIL-DNA GLYCOSYLASE SUPERFAMILY PROTEIN"/>
    <property type="match status" value="1"/>
</dbReference>
<dbReference type="Gene3D" id="3.40.470.10">
    <property type="entry name" value="Uracil-DNA glycosylase-like domain"/>
    <property type="match status" value="1"/>
</dbReference>
<dbReference type="SMART" id="SM00987">
    <property type="entry name" value="UreE_C"/>
    <property type="match status" value="1"/>
</dbReference>
<evidence type="ECO:0000313" key="2">
    <source>
        <dbReference type="EMBL" id="MFC2967702.1"/>
    </source>
</evidence>
<reference evidence="3" key="1">
    <citation type="journal article" date="2019" name="Int. J. Syst. Evol. Microbiol.">
        <title>The Global Catalogue of Microorganisms (GCM) 10K type strain sequencing project: providing services to taxonomists for standard genome sequencing and annotation.</title>
        <authorList>
            <consortium name="The Broad Institute Genomics Platform"/>
            <consortium name="The Broad Institute Genome Sequencing Center for Infectious Disease"/>
            <person name="Wu L."/>
            <person name="Ma J."/>
        </authorList>
    </citation>
    <scope>NUCLEOTIDE SEQUENCE [LARGE SCALE GENOMIC DNA]</scope>
    <source>
        <strain evidence="3">KCTC 62192</strain>
    </source>
</reference>
<dbReference type="Pfam" id="PF03167">
    <property type="entry name" value="UDG"/>
    <property type="match status" value="1"/>
</dbReference>
<name>A0ABV7AFA4_9RHOB</name>
<dbReference type="RefSeq" id="WP_377832351.1">
    <property type="nucleotide sequence ID" value="NZ_JBHRSK010000004.1"/>
</dbReference>
<evidence type="ECO:0000313" key="3">
    <source>
        <dbReference type="Proteomes" id="UP001595443"/>
    </source>
</evidence>
<comment type="caution">
    <text evidence="2">The sequence shown here is derived from an EMBL/GenBank/DDBJ whole genome shotgun (WGS) entry which is preliminary data.</text>
</comment>